<keyword evidence="5 9" id="KW-0653">Protein transport</keyword>
<dbReference type="Proteomes" id="UP000427716">
    <property type="component" value="Chromosome"/>
</dbReference>
<dbReference type="EMBL" id="CP046415">
    <property type="protein sequence ID" value="QGT77508.1"/>
    <property type="molecule type" value="Genomic_DNA"/>
</dbReference>
<dbReference type="NCBIfam" id="NF002813">
    <property type="entry name" value="PRK02958.1"/>
    <property type="match status" value="1"/>
</dbReference>
<dbReference type="GO" id="GO:0008320">
    <property type="term" value="F:protein transmembrane transporter activity"/>
    <property type="evidence" value="ECO:0007669"/>
    <property type="project" value="UniProtKB-UniRule"/>
</dbReference>
<keyword evidence="8 9" id="KW-0472">Membrane</keyword>
<sequence length="96" mass="10743">MGTFSIWHWLIILAIVLLLFGTKRLKNLGSDLGSAIKGFKSAVKEESEKDEDEAKRTENLEHKEGEQPNANRVIESETIEAGKEKTAEKSDERKGS</sequence>
<evidence type="ECO:0000256" key="1">
    <source>
        <dbReference type="ARBA" id="ARBA00004162"/>
    </source>
</evidence>
<evidence type="ECO:0000313" key="12">
    <source>
        <dbReference type="Proteomes" id="UP000427716"/>
    </source>
</evidence>
<gene>
    <name evidence="9 11" type="primary">tatA</name>
    <name evidence="11" type="ORF">GM160_00655</name>
</gene>
<evidence type="ECO:0000256" key="7">
    <source>
        <dbReference type="ARBA" id="ARBA00023010"/>
    </source>
</evidence>
<feature type="region of interest" description="Disordered" evidence="10">
    <location>
        <begin position="41"/>
        <end position="96"/>
    </location>
</feature>
<dbReference type="GO" id="GO:0043953">
    <property type="term" value="P:protein transport by the Tat complex"/>
    <property type="evidence" value="ECO:0007669"/>
    <property type="project" value="UniProtKB-UniRule"/>
</dbReference>
<dbReference type="InterPro" id="IPR006312">
    <property type="entry name" value="TatA/E"/>
</dbReference>
<dbReference type="PANTHER" id="PTHR42982">
    <property type="entry name" value="SEC-INDEPENDENT PROTEIN TRANSLOCASE PROTEIN TATA"/>
    <property type="match status" value="1"/>
</dbReference>
<dbReference type="RefSeq" id="WP_156227386.1">
    <property type="nucleotide sequence ID" value="NZ_CP046415.1"/>
</dbReference>
<evidence type="ECO:0000256" key="10">
    <source>
        <dbReference type="SAM" id="MobiDB-lite"/>
    </source>
</evidence>
<dbReference type="AlphaFoldDB" id="A0A6I6CY25"/>
<feature type="compositionally biased region" description="Basic and acidic residues" evidence="10">
    <location>
        <begin position="80"/>
        <end position="96"/>
    </location>
</feature>
<evidence type="ECO:0000313" key="11">
    <source>
        <dbReference type="EMBL" id="QGT77508.1"/>
    </source>
</evidence>
<evidence type="ECO:0000256" key="6">
    <source>
        <dbReference type="ARBA" id="ARBA00022989"/>
    </source>
</evidence>
<dbReference type="HAMAP" id="MF_00236">
    <property type="entry name" value="TatA_E"/>
    <property type="match status" value="1"/>
</dbReference>
<evidence type="ECO:0000256" key="3">
    <source>
        <dbReference type="ARBA" id="ARBA00022475"/>
    </source>
</evidence>
<organism evidence="11 12">
    <name type="scientific">Guyparkeria halophila</name>
    <dbReference type="NCBI Taxonomy" id="47960"/>
    <lineage>
        <taxon>Bacteria</taxon>
        <taxon>Pseudomonadati</taxon>
        <taxon>Pseudomonadota</taxon>
        <taxon>Gammaproteobacteria</taxon>
        <taxon>Chromatiales</taxon>
        <taxon>Thioalkalibacteraceae</taxon>
        <taxon>Guyparkeria</taxon>
    </lineage>
</organism>
<keyword evidence="6 9" id="KW-1133">Transmembrane helix</keyword>
<reference evidence="11 12" key="1">
    <citation type="submission" date="2019-11" db="EMBL/GenBank/DDBJ databases">
        <authorList>
            <person name="Zhang J."/>
            <person name="Sun C."/>
        </authorList>
    </citation>
    <scope>NUCLEOTIDE SEQUENCE [LARGE SCALE GENOMIC DNA]</scope>
    <source>
        <strain evidence="12">sp2</strain>
    </source>
</reference>
<evidence type="ECO:0000256" key="2">
    <source>
        <dbReference type="ARBA" id="ARBA00022448"/>
    </source>
</evidence>
<comment type="subunit">
    <text evidence="9">The Tat system comprises two distinct complexes: a TatABC complex, containing multiple copies of TatA, TatB and TatC subunits, and a separate TatA complex, containing only TatA subunits. Substrates initially bind to the TatABC complex, which probably triggers association of the separate TatA complex to form the active translocon.</text>
</comment>
<proteinExistence type="inferred from homology"/>
<comment type="similarity">
    <text evidence="9">Belongs to the TatA/E family.</text>
</comment>
<comment type="subcellular location">
    <subcellularLocation>
        <location evidence="1 9">Cell membrane</location>
        <topology evidence="1 9">Single-pass membrane protein</topology>
    </subcellularLocation>
</comment>
<evidence type="ECO:0000256" key="9">
    <source>
        <dbReference type="HAMAP-Rule" id="MF_00236"/>
    </source>
</evidence>
<keyword evidence="3 9" id="KW-1003">Cell membrane</keyword>
<keyword evidence="2 9" id="KW-0813">Transport</keyword>
<evidence type="ECO:0000256" key="4">
    <source>
        <dbReference type="ARBA" id="ARBA00022692"/>
    </source>
</evidence>
<dbReference type="Pfam" id="PF02416">
    <property type="entry name" value="TatA_B_E"/>
    <property type="match status" value="1"/>
</dbReference>
<keyword evidence="12" id="KW-1185">Reference proteome</keyword>
<comment type="function">
    <text evidence="9">Part of the twin-arginine translocation (Tat) system that transports large folded proteins containing a characteristic twin-arginine motif in their signal peptide across membranes. TatA could form the protein-conducting channel of the Tat system.</text>
</comment>
<dbReference type="InterPro" id="IPR003369">
    <property type="entry name" value="TatA/B/E"/>
</dbReference>
<dbReference type="PANTHER" id="PTHR42982:SF1">
    <property type="entry name" value="SEC-INDEPENDENT PROTEIN TRANSLOCASE PROTEIN TATA"/>
    <property type="match status" value="1"/>
</dbReference>
<dbReference type="GO" id="GO:0033281">
    <property type="term" value="C:TAT protein transport complex"/>
    <property type="evidence" value="ECO:0007669"/>
    <property type="project" value="UniProtKB-UniRule"/>
</dbReference>
<name>A0A6I6CY25_9GAMM</name>
<accession>A0A6I6CY25</accession>
<feature type="compositionally biased region" description="Basic and acidic residues" evidence="10">
    <location>
        <begin position="42"/>
        <end position="66"/>
    </location>
</feature>
<keyword evidence="7 9" id="KW-0811">Translocation</keyword>
<keyword evidence="4 9" id="KW-0812">Transmembrane</keyword>
<dbReference type="NCBIfam" id="TIGR01411">
    <property type="entry name" value="tatAE"/>
    <property type="match status" value="1"/>
</dbReference>
<evidence type="ECO:0000256" key="5">
    <source>
        <dbReference type="ARBA" id="ARBA00022927"/>
    </source>
</evidence>
<dbReference type="KEGG" id="ghl:GM160_00655"/>
<protein>
    <recommendedName>
        <fullName evidence="9">Sec-independent protein translocase protein TatA</fullName>
    </recommendedName>
</protein>
<dbReference type="Gene3D" id="1.20.5.3310">
    <property type="match status" value="1"/>
</dbReference>
<feature type="transmembrane region" description="Helical" evidence="9">
    <location>
        <begin position="6"/>
        <end position="22"/>
    </location>
</feature>
<evidence type="ECO:0000256" key="8">
    <source>
        <dbReference type="ARBA" id="ARBA00023136"/>
    </source>
</evidence>